<dbReference type="Proteomes" id="UP000485058">
    <property type="component" value="Unassembled WGS sequence"/>
</dbReference>
<dbReference type="EMBL" id="BLLF01001152">
    <property type="protein sequence ID" value="GFH17464.1"/>
    <property type="molecule type" value="Genomic_DNA"/>
</dbReference>
<sequence>MQQTLPKSVHSVASTCMKITNPMLGTPDLHASRSLATCCTLVEHADGSDKATYRLATMSRVEMAGHTLRGACFGQGSSMGGCRSMQV</sequence>
<keyword evidence="2" id="KW-1185">Reference proteome</keyword>
<organism evidence="1 2">
    <name type="scientific">Haematococcus lacustris</name>
    <name type="common">Green alga</name>
    <name type="synonym">Haematococcus pluvialis</name>
    <dbReference type="NCBI Taxonomy" id="44745"/>
    <lineage>
        <taxon>Eukaryota</taxon>
        <taxon>Viridiplantae</taxon>
        <taxon>Chlorophyta</taxon>
        <taxon>core chlorophytes</taxon>
        <taxon>Chlorophyceae</taxon>
        <taxon>CS clade</taxon>
        <taxon>Chlamydomonadales</taxon>
        <taxon>Haematococcaceae</taxon>
        <taxon>Haematococcus</taxon>
    </lineage>
</organism>
<accession>A0A699ZF03</accession>
<dbReference type="AlphaFoldDB" id="A0A699ZF03"/>
<protein>
    <submittedName>
        <fullName evidence="1">Uncharacterized protein</fullName>
    </submittedName>
</protein>
<comment type="caution">
    <text evidence="1">The sequence shown here is derived from an EMBL/GenBank/DDBJ whole genome shotgun (WGS) entry which is preliminary data.</text>
</comment>
<name>A0A699ZF03_HAELA</name>
<reference evidence="1 2" key="1">
    <citation type="submission" date="2020-02" db="EMBL/GenBank/DDBJ databases">
        <title>Draft genome sequence of Haematococcus lacustris strain NIES-144.</title>
        <authorList>
            <person name="Morimoto D."/>
            <person name="Nakagawa S."/>
            <person name="Yoshida T."/>
            <person name="Sawayama S."/>
        </authorList>
    </citation>
    <scope>NUCLEOTIDE SEQUENCE [LARGE SCALE GENOMIC DNA]</scope>
    <source>
        <strain evidence="1 2">NIES-144</strain>
    </source>
</reference>
<evidence type="ECO:0000313" key="2">
    <source>
        <dbReference type="Proteomes" id="UP000485058"/>
    </source>
</evidence>
<proteinExistence type="predicted"/>
<evidence type="ECO:0000313" key="1">
    <source>
        <dbReference type="EMBL" id="GFH17464.1"/>
    </source>
</evidence>
<gene>
    <name evidence="1" type="ORF">HaLaN_14108</name>
</gene>